<evidence type="ECO:0000313" key="3">
    <source>
        <dbReference type="Proteomes" id="UP000183253"/>
    </source>
</evidence>
<dbReference type="EMBL" id="FNRI01000003">
    <property type="protein sequence ID" value="SEA38173.1"/>
    <property type="molecule type" value="Genomic_DNA"/>
</dbReference>
<gene>
    <name evidence="2" type="ORF">SAMN05444145_10392</name>
</gene>
<dbReference type="STRING" id="1033731.SAMN05444145_10392"/>
<proteinExistence type="predicted"/>
<keyword evidence="1" id="KW-0732">Signal</keyword>
<accession>A0A1H4AQJ7</accession>
<dbReference type="Gene3D" id="2.60.40.2620">
    <property type="entry name" value="Fimbrillin-like"/>
    <property type="match status" value="1"/>
</dbReference>
<feature type="signal peptide" evidence="1">
    <location>
        <begin position="1"/>
        <end position="19"/>
    </location>
</feature>
<feature type="chain" id="PRO_5010183581" description="Fimbrillin-like" evidence="1">
    <location>
        <begin position="20"/>
        <end position="452"/>
    </location>
</feature>
<dbReference type="InterPro" id="IPR042278">
    <property type="entry name" value="Mfa-like_1_N"/>
</dbReference>
<name>A0A1H4AQJ7_9BACT</name>
<evidence type="ECO:0000256" key="1">
    <source>
        <dbReference type="SAM" id="SignalP"/>
    </source>
</evidence>
<dbReference type="OrthoDB" id="1003170at2"/>
<dbReference type="PROSITE" id="PS51257">
    <property type="entry name" value="PROKAR_LIPOPROTEIN"/>
    <property type="match status" value="1"/>
</dbReference>
<reference evidence="2 3" key="1">
    <citation type="submission" date="2016-10" db="EMBL/GenBank/DDBJ databases">
        <authorList>
            <person name="de Groot N.N."/>
        </authorList>
    </citation>
    <scope>NUCLEOTIDE SEQUENCE [LARGE SCALE GENOMIC DNA]</scope>
    <source>
        <strain evidence="2 3">DSM 25383</strain>
    </source>
</reference>
<dbReference type="Pfam" id="PF13149">
    <property type="entry name" value="Mfa_like_1"/>
    <property type="match status" value="1"/>
</dbReference>
<evidence type="ECO:0000313" key="2">
    <source>
        <dbReference type="EMBL" id="SEA38173.1"/>
    </source>
</evidence>
<organism evidence="2 3">
    <name type="scientific">Alistipes timonensis JC136</name>
    <dbReference type="NCBI Taxonomy" id="1033731"/>
    <lineage>
        <taxon>Bacteria</taxon>
        <taxon>Pseudomonadati</taxon>
        <taxon>Bacteroidota</taxon>
        <taxon>Bacteroidia</taxon>
        <taxon>Bacteroidales</taxon>
        <taxon>Rikenellaceae</taxon>
        <taxon>Alistipes</taxon>
    </lineage>
</organism>
<dbReference type="CDD" id="cd13120">
    <property type="entry name" value="BF2867_like_N"/>
    <property type="match status" value="1"/>
</dbReference>
<dbReference type="Proteomes" id="UP000183253">
    <property type="component" value="Unassembled WGS sequence"/>
</dbReference>
<keyword evidence="3" id="KW-1185">Reference proteome</keyword>
<protein>
    <recommendedName>
        <fullName evidence="4">Fimbrillin-like</fullName>
    </recommendedName>
</protein>
<dbReference type="InterPro" id="IPR025049">
    <property type="entry name" value="Mfa-like_1"/>
</dbReference>
<evidence type="ECO:0008006" key="4">
    <source>
        <dbReference type="Google" id="ProtNLM"/>
    </source>
</evidence>
<sequence length="452" mass="49528">MKKLFAIALFAAVGMSACSKDSDVTSPEDTKTYVQVTIPEEMVSAQTRTSIDGNTTNWVEGDRVAVLLYDGSVTRTCLFTADKSGATTTFSGDVPVGSYTLAAAYYPYDCSASFDAVNKTFKHTWGDAYCTSNLADYDFMYTNIWEEPFSVDETSTVLPVNFTFKPLMARIKITLGLGANETPRKIMLETDANVLPTAGTIDALGNFTASSVTNAITIPTGQKEFVIGLLPVGIHSTLTVKVMTADGLTYSDKSLTLAGLKRNHHYTMSVPCNRKTVTIAVPDAIDSKYGSDTWKDNGFYYVDPQYDPDGLFDGWYFYRAEIKSDKNGDDKLKKNRIQLQVPAGTNNSNNGAFVTAPIQCDGQKTVRISFEAATNRALVNIKYRIGVTGNGPITEAWLRDRNNIISGNDNECRSGTQTHTFTVSNGQRIMVKILSTAGSYHVEFADFTYTIE</sequence>
<dbReference type="AlphaFoldDB" id="A0A1H4AQJ7"/>
<dbReference type="RefSeq" id="WP_010261391.1">
    <property type="nucleotide sequence ID" value="NZ_CAEG01000010.1"/>
</dbReference>